<evidence type="ECO:0000256" key="1">
    <source>
        <dbReference type="SAM" id="MobiDB-lite"/>
    </source>
</evidence>
<dbReference type="EMBL" id="ATLV01022442">
    <property type="status" value="NOT_ANNOTATED_CDS"/>
    <property type="molecule type" value="Genomic_DNA"/>
</dbReference>
<reference evidence="2 4" key="1">
    <citation type="journal article" date="2014" name="BMC Genomics">
        <title>Genome sequence of Anopheles sinensis provides insight into genetics basis of mosquito competence for malaria parasites.</title>
        <authorList>
            <person name="Zhou D."/>
            <person name="Zhang D."/>
            <person name="Ding G."/>
            <person name="Shi L."/>
            <person name="Hou Q."/>
            <person name="Ye Y."/>
            <person name="Xu Y."/>
            <person name="Zhou H."/>
            <person name="Xiong C."/>
            <person name="Li S."/>
            <person name="Yu J."/>
            <person name="Hong S."/>
            <person name="Yu X."/>
            <person name="Zou P."/>
            <person name="Chen C."/>
            <person name="Chang X."/>
            <person name="Wang W."/>
            <person name="Lv Y."/>
            <person name="Sun Y."/>
            <person name="Ma L."/>
            <person name="Shen B."/>
            <person name="Zhu C."/>
        </authorList>
    </citation>
    <scope>NUCLEOTIDE SEQUENCE [LARGE SCALE GENOMIC DNA]</scope>
</reference>
<accession>A0A084WBT1</accession>
<dbReference type="EMBL" id="KE525332">
    <property type="protein sequence ID" value="KFB47675.1"/>
    <property type="molecule type" value="Genomic_DNA"/>
</dbReference>
<feature type="region of interest" description="Disordered" evidence="1">
    <location>
        <begin position="16"/>
        <end position="50"/>
    </location>
</feature>
<keyword evidence="4" id="KW-1185">Reference proteome</keyword>
<dbReference type="VEuPathDB" id="VectorBase:ASIC015720"/>
<feature type="compositionally biased region" description="Basic and acidic residues" evidence="1">
    <location>
        <begin position="40"/>
        <end position="50"/>
    </location>
</feature>
<name>A0A084WBT1_ANOSI</name>
<evidence type="ECO:0000313" key="4">
    <source>
        <dbReference type="Proteomes" id="UP000030765"/>
    </source>
</evidence>
<protein>
    <submittedName>
        <fullName evidence="2 3">Uncharacterized protein</fullName>
    </submittedName>
</protein>
<proteinExistence type="predicted"/>
<gene>
    <name evidence="2" type="ORF">ZHAS_00015720</name>
</gene>
<evidence type="ECO:0000313" key="2">
    <source>
        <dbReference type="EMBL" id="KFB47675.1"/>
    </source>
</evidence>
<dbReference type="AlphaFoldDB" id="A0A084WBT1"/>
<evidence type="ECO:0000313" key="3">
    <source>
        <dbReference type="EnsemblMetazoa" id="ASIC015720-PA"/>
    </source>
</evidence>
<organism evidence="2">
    <name type="scientific">Anopheles sinensis</name>
    <name type="common">Mosquito</name>
    <dbReference type="NCBI Taxonomy" id="74873"/>
    <lineage>
        <taxon>Eukaryota</taxon>
        <taxon>Metazoa</taxon>
        <taxon>Ecdysozoa</taxon>
        <taxon>Arthropoda</taxon>
        <taxon>Hexapoda</taxon>
        <taxon>Insecta</taxon>
        <taxon>Pterygota</taxon>
        <taxon>Neoptera</taxon>
        <taxon>Endopterygota</taxon>
        <taxon>Diptera</taxon>
        <taxon>Nematocera</taxon>
        <taxon>Culicoidea</taxon>
        <taxon>Culicidae</taxon>
        <taxon>Anophelinae</taxon>
        <taxon>Anopheles</taxon>
    </lineage>
</organism>
<dbReference type="Proteomes" id="UP000030765">
    <property type="component" value="Unassembled WGS sequence"/>
</dbReference>
<reference evidence="3" key="2">
    <citation type="submission" date="2020-05" db="UniProtKB">
        <authorList>
            <consortium name="EnsemblMetazoa"/>
        </authorList>
    </citation>
    <scope>IDENTIFICATION</scope>
</reference>
<dbReference type="EnsemblMetazoa" id="ASIC015720-RA">
    <property type="protein sequence ID" value="ASIC015720-PA"/>
    <property type="gene ID" value="ASIC015720"/>
</dbReference>
<sequence length="50" mass="5315">MGVGGGIFALGEILKHNPRSADSAGVRHRKGLGVDTDNPEADRTSERVRN</sequence>